<dbReference type="Proteomes" id="UP000261520">
    <property type="component" value="Unplaced"/>
</dbReference>
<evidence type="ECO:0000256" key="3">
    <source>
        <dbReference type="ARBA" id="ARBA00022833"/>
    </source>
</evidence>
<proteinExistence type="predicted"/>
<keyword evidence="3" id="KW-0862">Zinc</keyword>
<dbReference type="PROSITE" id="PS50950">
    <property type="entry name" value="ZF_THAP"/>
    <property type="match status" value="1"/>
</dbReference>
<evidence type="ECO:0000259" key="6">
    <source>
        <dbReference type="PROSITE" id="PS50950"/>
    </source>
</evidence>
<dbReference type="AlphaFoldDB" id="A0A3B4A3E0"/>
<evidence type="ECO:0000313" key="7">
    <source>
        <dbReference type="Ensembl" id="ENSPMGP00000011553.1"/>
    </source>
</evidence>
<evidence type="ECO:0000256" key="5">
    <source>
        <dbReference type="PROSITE-ProRule" id="PRU00309"/>
    </source>
</evidence>
<keyword evidence="4 5" id="KW-0238">DNA-binding</keyword>
<reference evidence="7" key="2">
    <citation type="submission" date="2025-09" db="UniProtKB">
        <authorList>
            <consortium name="Ensembl"/>
        </authorList>
    </citation>
    <scope>IDENTIFICATION</scope>
</reference>
<evidence type="ECO:0000256" key="4">
    <source>
        <dbReference type="ARBA" id="ARBA00023125"/>
    </source>
</evidence>
<evidence type="ECO:0000313" key="8">
    <source>
        <dbReference type="Proteomes" id="UP000261520"/>
    </source>
</evidence>
<dbReference type="Pfam" id="PF05485">
    <property type="entry name" value="THAP"/>
    <property type="match status" value="1"/>
</dbReference>
<feature type="domain" description="THAP-type" evidence="6">
    <location>
        <begin position="1"/>
        <end position="64"/>
    </location>
</feature>
<evidence type="ECO:0000256" key="2">
    <source>
        <dbReference type="ARBA" id="ARBA00022771"/>
    </source>
</evidence>
<dbReference type="GO" id="GO:0008270">
    <property type="term" value="F:zinc ion binding"/>
    <property type="evidence" value="ECO:0007669"/>
    <property type="project" value="UniProtKB-KW"/>
</dbReference>
<keyword evidence="1" id="KW-0479">Metal-binding</keyword>
<evidence type="ECO:0000256" key="1">
    <source>
        <dbReference type="ARBA" id="ARBA00022723"/>
    </source>
</evidence>
<protein>
    <recommendedName>
        <fullName evidence="6">THAP-type domain-containing protein</fullName>
    </recommendedName>
</protein>
<accession>A0A3B4A3E0</accession>
<dbReference type="InterPro" id="IPR006612">
    <property type="entry name" value="THAP_Znf"/>
</dbReference>
<dbReference type="SUPFAM" id="SSF57716">
    <property type="entry name" value="Glucocorticoid receptor-like (DNA-binding domain)"/>
    <property type="match status" value="1"/>
</dbReference>
<organism evidence="7 8">
    <name type="scientific">Periophthalmus magnuspinnatus</name>
    <dbReference type="NCBI Taxonomy" id="409849"/>
    <lineage>
        <taxon>Eukaryota</taxon>
        <taxon>Metazoa</taxon>
        <taxon>Chordata</taxon>
        <taxon>Craniata</taxon>
        <taxon>Vertebrata</taxon>
        <taxon>Euteleostomi</taxon>
        <taxon>Actinopterygii</taxon>
        <taxon>Neopterygii</taxon>
        <taxon>Teleostei</taxon>
        <taxon>Neoteleostei</taxon>
        <taxon>Acanthomorphata</taxon>
        <taxon>Gobiaria</taxon>
        <taxon>Gobiiformes</taxon>
        <taxon>Gobioidei</taxon>
        <taxon>Gobiidae</taxon>
        <taxon>Oxudercinae</taxon>
        <taxon>Periophthalmus</taxon>
    </lineage>
</organism>
<keyword evidence="2 5" id="KW-0863">Zinc-finger</keyword>
<sequence>MVHRANSGLSFYRLPRDPARGGRWVAAINRKTWRPRLWASNSRLCSRHFVGGHICRCFFFVVLS</sequence>
<name>A0A3B4A3E0_9GOBI</name>
<reference evidence="7" key="1">
    <citation type="submission" date="2025-08" db="UniProtKB">
        <authorList>
            <consortium name="Ensembl"/>
        </authorList>
    </citation>
    <scope>IDENTIFICATION</scope>
</reference>
<dbReference type="Ensembl" id="ENSPMGT00000012335.1">
    <property type="protein sequence ID" value="ENSPMGP00000011553.1"/>
    <property type="gene ID" value="ENSPMGG00000009569.1"/>
</dbReference>
<dbReference type="GO" id="GO:0003677">
    <property type="term" value="F:DNA binding"/>
    <property type="evidence" value="ECO:0007669"/>
    <property type="project" value="UniProtKB-UniRule"/>
</dbReference>
<keyword evidence="8" id="KW-1185">Reference proteome</keyword>